<dbReference type="InterPro" id="IPR036390">
    <property type="entry name" value="WH_DNA-bd_sf"/>
</dbReference>
<evidence type="ECO:0000256" key="3">
    <source>
        <dbReference type="ARBA" id="ARBA00023163"/>
    </source>
</evidence>
<dbReference type="InterPro" id="IPR008920">
    <property type="entry name" value="TF_FadR/GntR_C"/>
</dbReference>
<dbReference type="SUPFAM" id="SSF46785">
    <property type="entry name" value="Winged helix' DNA-binding domain"/>
    <property type="match status" value="1"/>
</dbReference>
<dbReference type="STRING" id="1848.SAMN05443637_107114"/>
<dbReference type="EMBL" id="FRAP01000007">
    <property type="protein sequence ID" value="SHK51208.1"/>
    <property type="molecule type" value="Genomic_DNA"/>
</dbReference>
<evidence type="ECO:0000256" key="2">
    <source>
        <dbReference type="ARBA" id="ARBA00023125"/>
    </source>
</evidence>
<keyword evidence="2" id="KW-0238">DNA-binding</keyword>
<dbReference type="SUPFAM" id="SSF48008">
    <property type="entry name" value="GntR ligand-binding domain-like"/>
    <property type="match status" value="1"/>
</dbReference>
<feature type="domain" description="HTH gntR-type" evidence="4">
    <location>
        <begin position="28"/>
        <end position="95"/>
    </location>
</feature>
<dbReference type="SMART" id="SM00345">
    <property type="entry name" value="HTH_GNTR"/>
    <property type="match status" value="1"/>
</dbReference>
<keyword evidence="3" id="KW-0804">Transcription</keyword>
<evidence type="ECO:0000313" key="5">
    <source>
        <dbReference type="EMBL" id="SHK51208.1"/>
    </source>
</evidence>
<evidence type="ECO:0000313" key="6">
    <source>
        <dbReference type="Proteomes" id="UP000184363"/>
    </source>
</evidence>
<dbReference type="InterPro" id="IPR011711">
    <property type="entry name" value="GntR_C"/>
</dbReference>
<sequence>MVAGMNASTSPDVGGPTWSADQVGRVAAPLREQVATLVRDAILGFKLQPGQRLVERELVEQLGVSRPTVREVLRQLAAEGLVTVVPQRGAIVTTLTAEDAADIYEMRASLEALAVQRFVQRATPEQVAELRVAVDEIARTADSSDPLDQLQAKDRFYEVLFRGCGSEPLQQTLAGLQARVRLLRATSLAEAGRPAQAAAELSAVVDAVEAGDAERAAAACAAHVQNASRTALARLRAEAEEKAGD</sequence>
<evidence type="ECO:0000259" key="4">
    <source>
        <dbReference type="PROSITE" id="PS50949"/>
    </source>
</evidence>
<dbReference type="InterPro" id="IPR000524">
    <property type="entry name" value="Tscrpt_reg_HTH_GntR"/>
</dbReference>
<dbReference type="Gene3D" id="1.10.10.10">
    <property type="entry name" value="Winged helix-like DNA-binding domain superfamily/Winged helix DNA-binding domain"/>
    <property type="match status" value="1"/>
</dbReference>
<dbReference type="InterPro" id="IPR036388">
    <property type="entry name" value="WH-like_DNA-bd_sf"/>
</dbReference>
<dbReference type="CDD" id="cd07377">
    <property type="entry name" value="WHTH_GntR"/>
    <property type="match status" value="1"/>
</dbReference>
<dbReference type="PROSITE" id="PS50949">
    <property type="entry name" value="HTH_GNTR"/>
    <property type="match status" value="1"/>
</dbReference>
<name>A0A1M6T315_PSETH</name>
<dbReference type="PANTHER" id="PTHR43537">
    <property type="entry name" value="TRANSCRIPTIONAL REGULATOR, GNTR FAMILY"/>
    <property type="match status" value="1"/>
</dbReference>
<dbReference type="Proteomes" id="UP000184363">
    <property type="component" value="Unassembled WGS sequence"/>
</dbReference>
<protein>
    <submittedName>
        <fullName evidence="5">Transcriptional regulator, GntR family</fullName>
    </submittedName>
</protein>
<dbReference type="Pfam" id="PF07729">
    <property type="entry name" value="FCD"/>
    <property type="match status" value="1"/>
</dbReference>
<reference evidence="5 6" key="1">
    <citation type="submission" date="2016-11" db="EMBL/GenBank/DDBJ databases">
        <authorList>
            <person name="Jaros S."/>
            <person name="Januszkiewicz K."/>
            <person name="Wedrychowicz H."/>
        </authorList>
    </citation>
    <scope>NUCLEOTIDE SEQUENCE [LARGE SCALE GENOMIC DNA]</scope>
    <source>
        <strain evidence="5 6">DSM 43832</strain>
    </source>
</reference>
<evidence type="ECO:0000256" key="1">
    <source>
        <dbReference type="ARBA" id="ARBA00023015"/>
    </source>
</evidence>
<dbReference type="AlphaFoldDB" id="A0A1M6T315"/>
<dbReference type="Gene3D" id="1.20.120.530">
    <property type="entry name" value="GntR ligand-binding domain-like"/>
    <property type="match status" value="1"/>
</dbReference>
<keyword evidence="1" id="KW-0805">Transcription regulation</keyword>
<dbReference type="PANTHER" id="PTHR43537:SF24">
    <property type="entry name" value="GLUCONATE OPERON TRANSCRIPTIONAL REPRESSOR"/>
    <property type="match status" value="1"/>
</dbReference>
<dbReference type="GO" id="GO:0003677">
    <property type="term" value="F:DNA binding"/>
    <property type="evidence" value="ECO:0007669"/>
    <property type="project" value="UniProtKB-KW"/>
</dbReference>
<keyword evidence="6" id="KW-1185">Reference proteome</keyword>
<organism evidence="5 6">
    <name type="scientific">Pseudonocardia thermophila</name>
    <dbReference type="NCBI Taxonomy" id="1848"/>
    <lineage>
        <taxon>Bacteria</taxon>
        <taxon>Bacillati</taxon>
        <taxon>Actinomycetota</taxon>
        <taxon>Actinomycetes</taxon>
        <taxon>Pseudonocardiales</taxon>
        <taxon>Pseudonocardiaceae</taxon>
        <taxon>Pseudonocardia</taxon>
    </lineage>
</organism>
<dbReference type="Pfam" id="PF00392">
    <property type="entry name" value="GntR"/>
    <property type="match status" value="1"/>
</dbReference>
<accession>A0A1M6T315</accession>
<dbReference type="SMART" id="SM00895">
    <property type="entry name" value="FCD"/>
    <property type="match status" value="1"/>
</dbReference>
<proteinExistence type="predicted"/>
<gene>
    <name evidence="5" type="ORF">SAMN05443637_107114</name>
</gene>
<dbReference type="PRINTS" id="PR00035">
    <property type="entry name" value="HTHGNTR"/>
</dbReference>
<dbReference type="GO" id="GO:0003700">
    <property type="term" value="F:DNA-binding transcription factor activity"/>
    <property type="evidence" value="ECO:0007669"/>
    <property type="project" value="InterPro"/>
</dbReference>